<feature type="compositionally biased region" description="Basic residues" evidence="1">
    <location>
        <begin position="97"/>
        <end position="107"/>
    </location>
</feature>
<organism evidence="3 4">
    <name type="scientific">Linum trigynum</name>
    <dbReference type="NCBI Taxonomy" id="586398"/>
    <lineage>
        <taxon>Eukaryota</taxon>
        <taxon>Viridiplantae</taxon>
        <taxon>Streptophyta</taxon>
        <taxon>Embryophyta</taxon>
        <taxon>Tracheophyta</taxon>
        <taxon>Spermatophyta</taxon>
        <taxon>Magnoliopsida</taxon>
        <taxon>eudicotyledons</taxon>
        <taxon>Gunneridae</taxon>
        <taxon>Pentapetalae</taxon>
        <taxon>rosids</taxon>
        <taxon>fabids</taxon>
        <taxon>Malpighiales</taxon>
        <taxon>Linaceae</taxon>
        <taxon>Linum</taxon>
    </lineage>
</organism>
<dbReference type="PANTHER" id="PTHR33179:SF29">
    <property type="entry name" value="OS06G0666400 PROTEIN"/>
    <property type="match status" value="1"/>
</dbReference>
<gene>
    <name evidence="3" type="ORF">LTRI10_LOCUS169</name>
</gene>
<sequence length="276" mass="27685">MSKTMSNPNDWAHFYHHHNNHNQLTFSSSSAAAGGVSSSGVTAVTTASTITSSAAAAEPTPIQLMGSGRGGGGSGGGHNSVANSSRTLSPEGGRVAKPARRRSRASRRTPTTLLNTDTSNFRAMVQQFTGGPSGPFVTGGGSSLNVPPQPAGFSFGLGGLGQHHHQLIGDRIPNPASTVGGGGGGGGGEGLFHHLQYQQSQFHQPSPFLFSLGNAGNSDDPTNIGGINSLLQRGIGTEGIGGATSAAGTRIGGDGATAAQPPSAGSNENRNSGFLY</sequence>
<feature type="compositionally biased region" description="Polar residues" evidence="1">
    <location>
        <begin position="263"/>
        <end position="276"/>
    </location>
</feature>
<feature type="domain" description="VQ" evidence="2">
    <location>
        <begin position="109"/>
        <end position="135"/>
    </location>
</feature>
<feature type="region of interest" description="Disordered" evidence="1">
    <location>
        <begin position="58"/>
        <end position="114"/>
    </location>
</feature>
<dbReference type="AlphaFoldDB" id="A0AAV2C6I6"/>
<evidence type="ECO:0000313" key="4">
    <source>
        <dbReference type="Proteomes" id="UP001497516"/>
    </source>
</evidence>
<dbReference type="InterPro" id="IPR008889">
    <property type="entry name" value="VQ"/>
</dbReference>
<evidence type="ECO:0000256" key="1">
    <source>
        <dbReference type="SAM" id="MobiDB-lite"/>
    </source>
</evidence>
<keyword evidence="4" id="KW-1185">Reference proteome</keyword>
<dbReference type="PANTHER" id="PTHR33179">
    <property type="entry name" value="VQ MOTIF-CONTAINING PROTEIN"/>
    <property type="match status" value="1"/>
</dbReference>
<dbReference type="Pfam" id="PF05678">
    <property type="entry name" value="VQ"/>
    <property type="match status" value="1"/>
</dbReference>
<evidence type="ECO:0000259" key="2">
    <source>
        <dbReference type="Pfam" id="PF05678"/>
    </source>
</evidence>
<accession>A0AAV2C6I6</accession>
<feature type="region of interest" description="Disordered" evidence="1">
    <location>
        <begin position="246"/>
        <end position="276"/>
    </location>
</feature>
<protein>
    <recommendedName>
        <fullName evidence="2">VQ domain-containing protein</fullName>
    </recommendedName>
</protein>
<name>A0AAV2C6I6_9ROSI</name>
<feature type="compositionally biased region" description="Gly residues" evidence="1">
    <location>
        <begin position="67"/>
        <end position="78"/>
    </location>
</feature>
<evidence type="ECO:0000313" key="3">
    <source>
        <dbReference type="EMBL" id="CAL1352179.1"/>
    </source>
</evidence>
<dbReference type="InterPro" id="IPR039609">
    <property type="entry name" value="VQ_15/22"/>
</dbReference>
<dbReference type="EMBL" id="OZ034813">
    <property type="protein sequence ID" value="CAL1352179.1"/>
    <property type="molecule type" value="Genomic_DNA"/>
</dbReference>
<reference evidence="3 4" key="1">
    <citation type="submission" date="2024-04" db="EMBL/GenBank/DDBJ databases">
        <authorList>
            <person name="Fracassetti M."/>
        </authorList>
    </citation>
    <scope>NUCLEOTIDE SEQUENCE [LARGE SCALE GENOMIC DNA]</scope>
</reference>
<proteinExistence type="predicted"/>
<dbReference type="Proteomes" id="UP001497516">
    <property type="component" value="Chromosome 1"/>
</dbReference>